<protein>
    <submittedName>
        <fullName evidence="1">Transposase</fullName>
    </submittedName>
</protein>
<accession>A0A2H0W1N1</accession>
<dbReference type="PANTHER" id="PTHR40080:SF1">
    <property type="entry name" value="TRPR-LIKE PROTEIN YERC_YECD"/>
    <property type="match status" value="1"/>
</dbReference>
<evidence type="ECO:0000313" key="1">
    <source>
        <dbReference type="EMBL" id="PIS05246.1"/>
    </source>
</evidence>
<dbReference type="InterPro" id="IPR038116">
    <property type="entry name" value="TrpR-like_sf"/>
</dbReference>
<dbReference type="Pfam" id="PF01371">
    <property type="entry name" value="Trp_repressor"/>
    <property type="match status" value="1"/>
</dbReference>
<dbReference type="GO" id="GO:0043565">
    <property type="term" value="F:sequence-specific DNA binding"/>
    <property type="evidence" value="ECO:0007669"/>
    <property type="project" value="InterPro"/>
</dbReference>
<comment type="caution">
    <text evidence="1">The sequence shown here is derived from an EMBL/GenBank/DDBJ whole genome shotgun (WGS) entry which is preliminary data.</text>
</comment>
<reference evidence="2" key="1">
    <citation type="submission" date="2017-09" db="EMBL/GenBank/DDBJ databases">
        <title>Depth-based differentiation of microbial function through sediment-hosted aquifers and enrichment of novel symbionts in the deep terrestrial subsurface.</title>
        <authorList>
            <person name="Probst A.J."/>
            <person name="Ladd B."/>
            <person name="Jarett J.K."/>
            <person name="Geller-Mcgrath D.E."/>
            <person name="Sieber C.M.K."/>
            <person name="Emerson J.B."/>
            <person name="Anantharaman K."/>
            <person name="Thomas B.C."/>
            <person name="Malmstrom R."/>
            <person name="Stieglmeier M."/>
            <person name="Klingl A."/>
            <person name="Woyke T."/>
            <person name="Ryan C.M."/>
            <person name="Banfield J.F."/>
        </authorList>
    </citation>
    <scope>NUCLEOTIDE SEQUENCE [LARGE SCALE GENOMIC DNA]</scope>
</reference>
<organism evidence="1 2">
    <name type="scientific">Candidatus Buchananbacteria bacterium CG10_big_fil_rev_8_21_14_0_10_42_9</name>
    <dbReference type="NCBI Taxonomy" id="1974526"/>
    <lineage>
        <taxon>Bacteria</taxon>
        <taxon>Candidatus Buchananiibacteriota</taxon>
    </lineage>
</organism>
<dbReference type="AlphaFoldDB" id="A0A2H0W1N1"/>
<gene>
    <name evidence="1" type="ORF">COT81_02170</name>
</gene>
<dbReference type="SUPFAM" id="SSF48295">
    <property type="entry name" value="TrpR-like"/>
    <property type="match status" value="1"/>
</dbReference>
<dbReference type="Proteomes" id="UP000230935">
    <property type="component" value="Unassembled WGS sequence"/>
</dbReference>
<dbReference type="NCBIfam" id="TIGR02531">
    <property type="entry name" value="yecD_yerC"/>
    <property type="match status" value="1"/>
</dbReference>
<dbReference type="PANTHER" id="PTHR40080">
    <property type="entry name" value="LMO1763 PROTEIN"/>
    <property type="match status" value="1"/>
</dbReference>
<dbReference type="GO" id="GO:0003700">
    <property type="term" value="F:DNA-binding transcription factor activity"/>
    <property type="evidence" value="ECO:0007669"/>
    <property type="project" value="InterPro"/>
</dbReference>
<evidence type="ECO:0000313" key="2">
    <source>
        <dbReference type="Proteomes" id="UP000230935"/>
    </source>
</evidence>
<dbReference type="InterPro" id="IPR010921">
    <property type="entry name" value="Trp_repressor/repl_initiator"/>
</dbReference>
<dbReference type="InterPro" id="IPR000831">
    <property type="entry name" value="Trp_repress"/>
</dbReference>
<proteinExistence type="predicted"/>
<dbReference type="EMBL" id="PEZZ01000015">
    <property type="protein sequence ID" value="PIS05246.1"/>
    <property type="molecule type" value="Genomic_DNA"/>
</dbReference>
<sequence length="109" mass="12737">MPNWDNQQTKNLLRAILALKNVNEAKRFFRDLLTENELIEFANRWQAAQMLEQNVPYSTIEKKTGLSSTTVARVSQWLNKGMGGYKLILKRLKLNHHHNQSHSFESGLW</sequence>
<dbReference type="Gene3D" id="1.10.1270.10">
    <property type="entry name" value="TrpR-like"/>
    <property type="match status" value="1"/>
</dbReference>
<dbReference type="PIRSF" id="PIRSF012508">
    <property type="entry name" value="YerC"/>
    <property type="match status" value="1"/>
</dbReference>
<dbReference type="InterPro" id="IPR013368">
    <property type="entry name" value="YecD_YerC"/>
</dbReference>
<name>A0A2H0W1N1_9BACT</name>